<dbReference type="RefSeq" id="WP_203092882.1">
    <property type="nucleotide sequence ID" value="NZ_JAESPH010000002.1"/>
</dbReference>
<accession>A0ABS1YUB9</accession>
<protein>
    <submittedName>
        <fullName evidence="1">Uncharacterized protein</fullName>
    </submittedName>
</protein>
<dbReference type="EMBL" id="JAEUAH010000004">
    <property type="protein sequence ID" value="MBM0649994.1"/>
    <property type="molecule type" value="Genomic_DNA"/>
</dbReference>
<dbReference type="Proteomes" id="UP000603506">
    <property type="component" value="Unassembled WGS sequence"/>
</dbReference>
<evidence type="ECO:0000313" key="2">
    <source>
        <dbReference type="Proteomes" id="UP000603506"/>
    </source>
</evidence>
<gene>
    <name evidence="1" type="ORF">JNB19_04350</name>
</gene>
<organism evidence="1 2">
    <name type="scientific">Capnocytophaga genosp. AHN8471</name>
    <dbReference type="NCBI Taxonomy" id="327574"/>
    <lineage>
        <taxon>Bacteria</taxon>
        <taxon>Pseudomonadati</taxon>
        <taxon>Bacteroidota</taxon>
        <taxon>Flavobacteriia</taxon>
        <taxon>Flavobacteriales</taxon>
        <taxon>Flavobacteriaceae</taxon>
        <taxon>Capnocytophaga</taxon>
    </lineage>
</organism>
<name>A0ABS1YUB9_9FLAO</name>
<sequence length="211" mass="24893">MKYYIIKNRKMPWGDYGNTLFEGRLLVMDENYQITEVHKIERTAPYIPEIYTTISNYIVVREDIKDLLLNNDIKGIEKVHPTEFTKLVDIDWQQWDLNAPNPKVYPRGGEPINYIKGRKHNPKFLDLISHSYYSLGLAKQEKIFEIVSDKDDYENYTDIRIKTAEVKYDLFQCGSFIASEKFKNLIETHTDNCLRFIPLQESNSAVKKQEN</sequence>
<reference evidence="1 2" key="1">
    <citation type="submission" date="2021-01" db="EMBL/GenBank/DDBJ databases">
        <title>Evidence that Capnocytophaga endodontalis is a later homotypic synonym for Capnocytophaga genospecies AHN8471, and request for opinion on proposed recognition of strain AHN8471 as type strain of the species.</title>
        <authorList>
            <person name="Nicholson A.C."/>
            <person name="Hopper C.L."/>
            <person name="Gulvik C.A."/>
            <person name="Mcquiston J.R."/>
            <person name="Lau E.F."/>
        </authorList>
    </citation>
    <scope>NUCLEOTIDE SEQUENCE [LARGE SCALE GENOMIC DNA]</scope>
    <source>
        <strain evidence="1 2">AHN9576</strain>
    </source>
</reference>
<proteinExistence type="predicted"/>
<comment type="caution">
    <text evidence="1">The sequence shown here is derived from an EMBL/GenBank/DDBJ whole genome shotgun (WGS) entry which is preliminary data.</text>
</comment>
<evidence type="ECO:0000313" key="1">
    <source>
        <dbReference type="EMBL" id="MBM0649994.1"/>
    </source>
</evidence>
<keyword evidence="2" id="KW-1185">Reference proteome</keyword>